<evidence type="ECO:0008006" key="3">
    <source>
        <dbReference type="Google" id="ProtNLM"/>
    </source>
</evidence>
<organism evidence="1 2">
    <name type="scientific">Hymenobacter aranciens</name>
    <dbReference type="NCBI Taxonomy" id="3063996"/>
    <lineage>
        <taxon>Bacteria</taxon>
        <taxon>Pseudomonadati</taxon>
        <taxon>Bacteroidota</taxon>
        <taxon>Cytophagia</taxon>
        <taxon>Cytophagales</taxon>
        <taxon>Hymenobacteraceae</taxon>
        <taxon>Hymenobacter</taxon>
    </lineage>
</organism>
<comment type="caution">
    <text evidence="1">The sequence shown here is derived from an EMBL/GenBank/DDBJ whole genome shotgun (WGS) entry which is preliminary data.</text>
</comment>
<protein>
    <recommendedName>
        <fullName evidence="3">EamA family transporter</fullName>
    </recommendedName>
</protein>
<keyword evidence="2" id="KW-1185">Reference proteome</keyword>
<reference evidence="1" key="1">
    <citation type="submission" date="2023-07" db="EMBL/GenBank/DDBJ databases">
        <authorList>
            <person name="Kim M.K."/>
        </authorList>
    </citation>
    <scope>NUCLEOTIDE SEQUENCE</scope>
    <source>
        <strain evidence="1">ASUV-10-1</strain>
    </source>
</reference>
<sequence length="45" mass="4625">MKTRLAAFLTFAAALGWGAFGLELAWRALLGHSLPLPSSGGPSLA</sequence>
<dbReference type="EMBL" id="JAUQSY010000010">
    <property type="protein sequence ID" value="MDO7876160.1"/>
    <property type="molecule type" value="Genomic_DNA"/>
</dbReference>
<evidence type="ECO:0000313" key="1">
    <source>
        <dbReference type="EMBL" id="MDO7876160.1"/>
    </source>
</evidence>
<dbReference type="Proteomes" id="UP001176429">
    <property type="component" value="Unassembled WGS sequence"/>
</dbReference>
<dbReference type="RefSeq" id="WP_305007515.1">
    <property type="nucleotide sequence ID" value="NZ_JAUQSY010000010.1"/>
</dbReference>
<gene>
    <name evidence="1" type="ORF">Q5H93_15555</name>
</gene>
<name>A0ABT9BEH3_9BACT</name>
<accession>A0ABT9BEH3</accession>
<proteinExistence type="predicted"/>
<evidence type="ECO:0000313" key="2">
    <source>
        <dbReference type="Proteomes" id="UP001176429"/>
    </source>
</evidence>